<proteinExistence type="predicted"/>
<reference evidence="1" key="1">
    <citation type="submission" date="2013-06" db="EMBL/GenBank/DDBJ databases">
        <authorList>
            <person name="Mazano-Marin A."/>
        </authorList>
    </citation>
    <scope>NUCLEOTIDE SEQUENCE</scope>
    <source>
        <strain evidence="1">SCt-VLC</strain>
    </source>
</reference>
<name>A0A068RA18_9GAMM</name>
<organism evidence="1">
    <name type="scientific">Serratia symbiotica SCt-VLC</name>
    <dbReference type="NCBI Taxonomy" id="1347341"/>
    <lineage>
        <taxon>Bacteria</taxon>
        <taxon>Pseudomonadati</taxon>
        <taxon>Pseudomonadota</taxon>
        <taxon>Gammaproteobacteria</taxon>
        <taxon>Enterobacterales</taxon>
        <taxon>Yersiniaceae</taxon>
        <taxon>Serratia</taxon>
        <taxon>Serratia symbiotica</taxon>
    </lineage>
</organism>
<gene>
    <name evidence="1" type="ORF">SCTVLC_0280</name>
</gene>
<sequence length="68" mass="7977">MPIILPIHYQRGNTLHERYQYASAHYGRWGLIWGQLDFCPFAPCLGQWNRGRSVICQFSQVVIRRLTG</sequence>
<dbReference type="AlphaFoldDB" id="A0A068RA18"/>
<accession>A0A068RA18</accession>
<reference evidence="1" key="2">
    <citation type="journal article" date="2014" name="Genome Biol. Evol.">
        <title>Settling down: the genome of Serratia symbiotica from the aphid Cinara tujafilina zooms in on the process of accommodation to a cooperative intracellular life.</title>
        <authorList>
            <person name="Manzano-Marin A."/>
            <person name="Latorre A."/>
        </authorList>
    </citation>
    <scope>NUCLEOTIDE SEQUENCE</scope>
    <source>
        <strain evidence="1">SCt-VLC</strain>
    </source>
</reference>
<dbReference type="EMBL" id="FR904230">
    <property type="protein sequence ID" value="CDG47049.1"/>
    <property type="molecule type" value="Genomic_DNA"/>
</dbReference>
<evidence type="ECO:0000313" key="1">
    <source>
        <dbReference type="EMBL" id="CDG47049.1"/>
    </source>
</evidence>
<protein>
    <submittedName>
        <fullName evidence="1">Uncharacterized protein</fullName>
    </submittedName>
</protein>